<comment type="caution">
    <text evidence="1">The sequence shown here is derived from an EMBL/GenBank/DDBJ whole genome shotgun (WGS) entry which is preliminary data.</text>
</comment>
<dbReference type="Proteomes" id="UP001139981">
    <property type="component" value="Unassembled WGS sequence"/>
</dbReference>
<feature type="non-terminal residue" evidence="1">
    <location>
        <position position="1"/>
    </location>
</feature>
<protein>
    <submittedName>
        <fullName evidence="1">Multidrug resistance-associated protein 1</fullName>
    </submittedName>
</protein>
<evidence type="ECO:0000313" key="1">
    <source>
        <dbReference type="EMBL" id="KAJ2893590.1"/>
    </source>
</evidence>
<dbReference type="EMBL" id="JANBVB010000521">
    <property type="protein sequence ID" value="KAJ2893590.1"/>
    <property type="molecule type" value="Genomic_DNA"/>
</dbReference>
<reference evidence="1" key="1">
    <citation type="submission" date="2022-07" db="EMBL/GenBank/DDBJ databases">
        <title>Phylogenomic reconstructions and comparative analyses of Kickxellomycotina fungi.</title>
        <authorList>
            <person name="Reynolds N.K."/>
            <person name="Stajich J.E."/>
            <person name="Barry K."/>
            <person name="Grigoriev I.V."/>
            <person name="Crous P."/>
            <person name="Smith M.E."/>
        </authorList>
    </citation>
    <scope>NUCLEOTIDE SEQUENCE</scope>
    <source>
        <strain evidence="1">CBS 190363</strain>
    </source>
</reference>
<accession>A0ACC1M3E9</accession>
<sequence length="898" mass="97480">ITDASFTWPSSNDNHEALSVPSLVVEHGQLLAVVGKVGAGKSALLFALLGEMQHTSGEVFIDHKRTFAHVSQAPWLMSTTIRENILFGLPYDELWYAKVVDACELRRDLDHLASGDLTVVGNGGMALSGGQRIRVALARAVYAQPDVILLDNILASVDAHVSKRLFDRVLSPATGLLAGTTCIAVTQSPAVLAAAHKVCVVTKGCVSQPRSLSQLLNDANTDFCVAAGISTVEPPVISEPQMLLATPPNSGTLRSATIEKESTPTITPSEAAPSAPLTKSPPQQLRRLHQYVVPVRYMLRLCGGSVVALHCLTVAAQCIASRKAQLWLAKPIPLAHEQTNNIDPQWWWSWHPTMWHFAMCALWWIADIGLELTGLWWTEVVWRRSMFVKSHGELLDSTAGAPLSYFARMPLGRILALFTDSQQDVDTRMPQRLANLATFAVKLVFESWVIMSFHPALIASVAAVILAMRYIVTTSQGPLAVFLTAQNEARPMIDEQYQEALTGAQTIRVFGEHAHTYATRKLNDRLSAFVSAQRAGDCIETWIDMAMALLRCAATSIAFGIALLGASNGVSIDPTYMSLVYWSITFLLARIQHLVRHSHALSSSLDRAARFIEFTAIESEASLRARLTTTDSTASDQWPHAGNVVFDNVCARYRSNESCDEKAPNDATTTDLVLRQMSFTISSGQHIGIVGRTGAGKTSIAMALFGLLSPESGTISIDSVDLASSGVTLDMLRERLAVVPQTAPILPGTVRHNMDPRSAHSDDEIQQALNSVGLTACSLDDRMLEAWSIGQRQLLSVARALLKQSRILVLDEATASIDLHASLQLHAVIRQRFAKCTVITIAHRLETVYDCDTVLVIADGQVQESGSPSLLLANPESAFAQLAAAANAYSQAIDTFTC</sequence>
<evidence type="ECO:0000313" key="2">
    <source>
        <dbReference type="Proteomes" id="UP001139981"/>
    </source>
</evidence>
<keyword evidence="2" id="KW-1185">Reference proteome</keyword>
<gene>
    <name evidence="1" type="primary">ABCC1_1</name>
    <name evidence="1" type="ORF">IWW38_002821</name>
</gene>
<proteinExistence type="predicted"/>
<organism evidence="1 2">
    <name type="scientific">Coemansia aciculifera</name>
    <dbReference type="NCBI Taxonomy" id="417176"/>
    <lineage>
        <taxon>Eukaryota</taxon>
        <taxon>Fungi</taxon>
        <taxon>Fungi incertae sedis</taxon>
        <taxon>Zoopagomycota</taxon>
        <taxon>Kickxellomycotina</taxon>
        <taxon>Kickxellomycetes</taxon>
        <taxon>Kickxellales</taxon>
        <taxon>Kickxellaceae</taxon>
        <taxon>Coemansia</taxon>
    </lineage>
</organism>
<name>A0ACC1M3E9_9FUNG</name>